<evidence type="ECO:0000313" key="12">
    <source>
        <dbReference type="Proteomes" id="UP000326500"/>
    </source>
</evidence>
<keyword evidence="7 8" id="KW-0520">NAD</keyword>
<protein>
    <recommendedName>
        <fullName evidence="8">Glutamine-dependent NAD(+) synthetase</fullName>
        <ecNumber evidence="8">6.3.5.1</ecNumber>
    </recommendedName>
    <alternativeName>
        <fullName evidence="8">NAD(+) synthase [glutamine-hydrolyzing]</fullName>
    </alternativeName>
</protein>
<dbReference type="GO" id="GO:0005737">
    <property type="term" value="C:cytoplasm"/>
    <property type="evidence" value="ECO:0007669"/>
    <property type="project" value="InterPro"/>
</dbReference>
<evidence type="ECO:0000256" key="2">
    <source>
        <dbReference type="ARBA" id="ARBA00005859"/>
    </source>
</evidence>
<dbReference type="EC" id="6.3.5.1" evidence="8"/>
<comment type="pathway">
    <text evidence="1 8">Cofactor biosynthesis; NAD(+) biosynthesis; NAD(+) from deamido-NAD(+) (L-Gln route): step 1/1.</text>
</comment>
<feature type="active site" description="Proton acceptor; for glutaminase activity" evidence="8">
    <location>
        <position position="57"/>
    </location>
</feature>
<feature type="binding site" evidence="8">
    <location>
        <position position="406"/>
    </location>
    <ligand>
        <name>deamido-NAD(+)</name>
        <dbReference type="ChEBI" id="CHEBI:58437"/>
        <note>ligand shared between two neighboring subunits</note>
    </ligand>
</feature>
<dbReference type="GO" id="GO:0003952">
    <property type="term" value="F:NAD+ synthase (glutamine-hydrolyzing) activity"/>
    <property type="evidence" value="ECO:0007669"/>
    <property type="project" value="UniProtKB-EC"/>
</dbReference>
<feature type="binding site" evidence="8">
    <location>
        <position position="401"/>
    </location>
    <ligand>
        <name>ATP</name>
        <dbReference type="ChEBI" id="CHEBI:30616"/>
    </ligand>
</feature>
<dbReference type="PANTHER" id="PTHR23090">
    <property type="entry name" value="NH 3 /GLUTAMINE-DEPENDENT NAD + SYNTHETASE"/>
    <property type="match status" value="1"/>
</dbReference>
<dbReference type="PIRSF" id="PIRSF006630">
    <property type="entry name" value="NADS_GAT"/>
    <property type="match status" value="1"/>
</dbReference>
<comment type="similarity">
    <text evidence="3 8">In the C-terminal section; belongs to the NAD synthetase family.</text>
</comment>
<comment type="caution">
    <text evidence="8">Lacks conserved residue(s) required for the propagation of feature annotation.</text>
</comment>
<keyword evidence="5 8" id="KW-0547">Nucleotide-binding</keyword>
<proteinExistence type="inferred from homology"/>
<dbReference type="UniPathway" id="UPA00253">
    <property type="reaction ID" value="UER00334"/>
</dbReference>
<comment type="catalytic activity">
    <reaction evidence="8">
        <text>deamido-NAD(+) + L-glutamine + ATP + H2O = L-glutamate + AMP + diphosphate + NAD(+) + H(+)</text>
        <dbReference type="Rhea" id="RHEA:24384"/>
        <dbReference type="ChEBI" id="CHEBI:15377"/>
        <dbReference type="ChEBI" id="CHEBI:15378"/>
        <dbReference type="ChEBI" id="CHEBI:29985"/>
        <dbReference type="ChEBI" id="CHEBI:30616"/>
        <dbReference type="ChEBI" id="CHEBI:33019"/>
        <dbReference type="ChEBI" id="CHEBI:57540"/>
        <dbReference type="ChEBI" id="CHEBI:58359"/>
        <dbReference type="ChEBI" id="CHEBI:58437"/>
        <dbReference type="ChEBI" id="CHEBI:456215"/>
        <dbReference type="EC" id="6.3.5.1"/>
    </reaction>
</comment>
<accession>A0A1G9AL66</accession>
<dbReference type="NCBIfam" id="TIGR00552">
    <property type="entry name" value="nadE"/>
    <property type="match status" value="1"/>
</dbReference>
<dbReference type="InterPro" id="IPR003010">
    <property type="entry name" value="C-N_Hydrolase"/>
</dbReference>
<evidence type="ECO:0000256" key="1">
    <source>
        <dbReference type="ARBA" id="ARBA00005188"/>
    </source>
</evidence>
<evidence type="ECO:0000256" key="8">
    <source>
        <dbReference type="HAMAP-Rule" id="MF_02090"/>
    </source>
</evidence>
<dbReference type="GO" id="GO:0009435">
    <property type="term" value="P:NAD+ biosynthetic process"/>
    <property type="evidence" value="ECO:0007669"/>
    <property type="project" value="UniProtKB-UniRule"/>
</dbReference>
<dbReference type="SUPFAM" id="SSF56317">
    <property type="entry name" value="Carbon-nitrogen hydrolase"/>
    <property type="match status" value="1"/>
</dbReference>
<dbReference type="GO" id="GO:0004359">
    <property type="term" value="F:glutaminase activity"/>
    <property type="evidence" value="ECO:0007669"/>
    <property type="project" value="InterPro"/>
</dbReference>
<keyword evidence="6 8" id="KW-0067">ATP-binding</keyword>
<dbReference type="CDD" id="cd07570">
    <property type="entry name" value="GAT_Gln-NAD-synth"/>
    <property type="match status" value="1"/>
</dbReference>
<sequence>MKRHMHTVLPLLFWETMKISLLQVNTVVGDLTGNADRIAAGVREASRYRPDLIVAPELSLIGCPPHDLLLQTGFVKKSLAVLEDLAADLSGAPPVLLGFAEPNLSGTGRPLFNAAALLRDGEVRETFRKTRLSRNIPDEERYFEPWTGTPQVLRIGRRAIGVSIGDEIWRGGPMPEVIVNLSASPFVAGAQSLREESLSRIAKSHRVVIARVNLVGGNDDLVFDGRSSAFSADGTMVARGAAFAEDLVNVDLALPSLQAVAPDDVEPESEIWRALVLGTRDYVHKCGFTSVHLGLSGGIDSSLVAAIAVEALGPENVLGVLLPSPYTSAESIEDARELAENLGIRVECVPISQIMKAFDGALSDLFAGMRRDATEENLQARIRGTVLMALSNKFGSMLLSTGNKSEAAVGYCTLYGDTAGGLSVIGDLPKCMVYRICRWLNRKHPVIPERVLEKPPSAELRPGQTDLETLPPYDLLDAILYRYVDCSESPEEIIAAGYPAENVYRVIQMVHSAEFKRRQAAPGLKVSGRSFGVDWHMPIAAKPWWR</sequence>
<comment type="function">
    <text evidence="8">Catalyzes the ATP-dependent amidation of deamido-NAD to form NAD. Uses L-glutamine as a nitrogen source.</text>
</comment>
<dbReference type="GO" id="GO:0005524">
    <property type="term" value="F:ATP binding"/>
    <property type="evidence" value="ECO:0007669"/>
    <property type="project" value="UniProtKB-UniRule"/>
</dbReference>
<feature type="binding site" evidence="8">
    <location>
        <position position="377"/>
    </location>
    <ligand>
        <name>deamido-NAD(+)</name>
        <dbReference type="ChEBI" id="CHEBI:58437"/>
        <note>ligand shared between two neighboring subunits</note>
    </ligand>
</feature>
<dbReference type="PANTHER" id="PTHR23090:SF9">
    <property type="entry name" value="GLUTAMINE-DEPENDENT NAD(+) SYNTHETASE"/>
    <property type="match status" value="1"/>
</dbReference>
<dbReference type="EMBL" id="FNFT01000006">
    <property type="protein sequence ID" value="SDK27330.1"/>
    <property type="molecule type" value="Genomic_DNA"/>
</dbReference>
<dbReference type="Pfam" id="PF02540">
    <property type="entry name" value="NAD_synthase"/>
    <property type="match status" value="1"/>
</dbReference>
<evidence type="ECO:0000256" key="9">
    <source>
        <dbReference type="RuleBase" id="RU003811"/>
    </source>
</evidence>
<dbReference type="SUPFAM" id="SSF52402">
    <property type="entry name" value="Adenine nucleotide alpha hydrolases-like"/>
    <property type="match status" value="1"/>
</dbReference>
<dbReference type="Gene3D" id="3.60.110.10">
    <property type="entry name" value="Carbon-nitrogen hydrolase"/>
    <property type="match status" value="1"/>
</dbReference>
<dbReference type="Proteomes" id="UP000326500">
    <property type="component" value="Unassembled WGS sequence"/>
</dbReference>
<comment type="similarity">
    <text evidence="2 9">Belongs to the NAD synthetase family.</text>
</comment>
<organism evidence="11 12">
    <name type="scientific">Methanoculleus thermophilus</name>
    <dbReference type="NCBI Taxonomy" id="2200"/>
    <lineage>
        <taxon>Archaea</taxon>
        <taxon>Methanobacteriati</taxon>
        <taxon>Methanobacteriota</taxon>
        <taxon>Stenosarchaea group</taxon>
        <taxon>Methanomicrobia</taxon>
        <taxon>Methanomicrobiales</taxon>
        <taxon>Methanomicrobiaceae</taxon>
        <taxon>Methanoculleus</taxon>
    </lineage>
</organism>
<evidence type="ECO:0000256" key="3">
    <source>
        <dbReference type="ARBA" id="ARBA00007145"/>
    </source>
</evidence>
<evidence type="ECO:0000256" key="4">
    <source>
        <dbReference type="ARBA" id="ARBA00022598"/>
    </source>
</evidence>
<dbReference type="STRING" id="2200.GCA_001571405_00295"/>
<dbReference type="InterPro" id="IPR036526">
    <property type="entry name" value="C-N_Hydrolase_sf"/>
</dbReference>
<dbReference type="Gene3D" id="3.40.50.620">
    <property type="entry name" value="HUPs"/>
    <property type="match status" value="1"/>
</dbReference>
<gene>
    <name evidence="8" type="primary">nadE</name>
    <name evidence="11" type="ORF">SAMN04488571_10692</name>
</gene>
<keyword evidence="4 8" id="KW-0436">Ligase</keyword>
<dbReference type="PROSITE" id="PS50263">
    <property type="entry name" value="CN_HYDROLASE"/>
    <property type="match status" value="1"/>
</dbReference>
<dbReference type="CDD" id="cd00553">
    <property type="entry name" value="NAD_synthase"/>
    <property type="match status" value="1"/>
</dbReference>
<dbReference type="InterPro" id="IPR022310">
    <property type="entry name" value="NAD/GMP_synthase"/>
</dbReference>
<dbReference type="Pfam" id="PF00795">
    <property type="entry name" value="CN_hydrolase"/>
    <property type="match status" value="1"/>
</dbReference>
<feature type="binding site" evidence="8">
    <location>
        <position position="184"/>
    </location>
    <ligand>
        <name>L-glutamine</name>
        <dbReference type="ChEBI" id="CHEBI:58359"/>
    </ligand>
</feature>
<reference evidence="11 12" key="1">
    <citation type="submission" date="2016-10" db="EMBL/GenBank/DDBJ databases">
        <authorList>
            <person name="Varghese N."/>
            <person name="Submissions S."/>
        </authorList>
    </citation>
    <scope>NUCLEOTIDE SEQUENCE [LARGE SCALE GENOMIC DNA]</scope>
    <source>
        <strain evidence="11 12">DSM 2373</strain>
    </source>
</reference>
<feature type="active site" description="For glutaminase activity" evidence="8">
    <location>
        <position position="129"/>
    </location>
</feature>
<keyword evidence="12" id="KW-1185">Reference proteome</keyword>
<evidence type="ECO:0000256" key="7">
    <source>
        <dbReference type="ARBA" id="ARBA00023027"/>
    </source>
</evidence>
<evidence type="ECO:0000256" key="5">
    <source>
        <dbReference type="ARBA" id="ARBA00022741"/>
    </source>
</evidence>
<dbReference type="HAMAP" id="MF_02090">
    <property type="entry name" value="NadE_glutamine_dep"/>
    <property type="match status" value="1"/>
</dbReference>
<evidence type="ECO:0000259" key="10">
    <source>
        <dbReference type="PROSITE" id="PS50263"/>
    </source>
</evidence>
<dbReference type="NCBIfam" id="NF010588">
    <property type="entry name" value="PRK13981.1"/>
    <property type="match status" value="1"/>
</dbReference>
<feature type="binding site" evidence="8">
    <location>
        <position position="516"/>
    </location>
    <ligand>
        <name>deamido-NAD(+)</name>
        <dbReference type="ChEBI" id="CHEBI:58437"/>
        <note>ligand shared between two neighboring subunits</note>
    </ligand>
</feature>
<name>A0A1G9AL66_9EURY</name>
<evidence type="ECO:0000313" key="11">
    <source>
        <dbReference type="EMBL" id="SDK27330.1"/>
    </source>
</evidence>
<dbReference type="InterPro" id="IPR003694">
    <property type="entry name" value="NAD_synthase"/>
</dbReference>
<evidence type="ECO:0000256" key="6">
    <source>
        <dbReference type="ARBA" id="ARBA00022840"/>
    </source>
</evidence>
<dbReference type="FunFam" id="3.40.50.620:FF:000106">
    <property type="entry name" value="Glutamine-dependent NAD(+) synthetase"/>
    <property type="match status" value="1"/>
</dbReference>
<feature type="domain" description="CN hydrolase" evidence="10">
    <location>
        <begin position="17"/>
        <end position="254"/>
    </location>
</feature>
<dbReference type="InterPro" id="IPR014729">
    <property type="entry name" value="Rossmann-like_a/b/a_fold"/>
</dbReference>
<dbReference type="AlphaFoldDB" id="A0A1G9AL66"/>
<dbReference type="GO" id="GO:0008795">
    <property type="term" value="F:NAD+ synthase activity"/>
    <property type="evidence" value="ECO:0007669"/>
    <property type="project" value="UniProtKB-UniRule"/>
</dbReference>
<feature type="binding site" evidence="8">
    <location>
        <begin position="294"/>
        <end position="301"/>
    </location>
    <ligand>
        <name>ATP</name>
        <dbReference type="ChEBI" id="CHEBI:30616"/>
    </ligand>
</feature>
<dbReference type="InterPro" id="IPR014445">
    <property type="entry name" value="Gln-dep_NAD_synthase"/>
</dbReference>